<dbReference type="EMBL" id="OY288114">
    <property type="protein sequence ID" value="CAJ0855684.1"/>
    <property type="molecule type" value="Genomic_DNA"/>
</dbReference>
<evidence type="ECO:0000313" key="1">
    <source>
        <dbReference type="EMBL" id="CAJ0855684.1"/>
    </source>
</evidence>
<sequence>MVEKLVMTTSNLSTRCFIPGRVLAGDQYADLPLQSSSTKD</sequence>
<organism evidence="1">
    <name type="scientific">freshwater sediment metagenome</name>
    <dbReference type="NCBI Taxonomy" id="556182"/>
    <lineage>
        <taxon>unclassified sequences</taxon>
        <taxon>metagenomes</taxon>
        <taxon>ecological metagenomes</taxon>
    </lineage>
</organism>
<accession>A0AA48M119</accession>
<reference evidence="1" key="1">
    <citation type="submission" date="2023-07" db="EMBL/GenBank/DDBJ databases">
        <authorList>
            <person name="Pelsma A.J. K."/>
        </authorList>
    </citation>
    <scope>NUCLEOTIDE SEQUENCE</scope>
</reference>
<dbReference type="AlphaFoldDB" id="A0AA48M119"/>
<gene>
    <name evidence="1" type="ORF">AMST5_00855</name>
</gene>
<proteinExistence type="predicted"/>
<protein>
    <submittedName>
        <fullName evidence="1">Uncharacterized protein</fullName>
    </submittedName>
</protein>
<name>A0AA48M119_9ZZZZ</name>